<comment type="caution">
    <text evidence="3">The sequence shown here is derived from an EMBL/GenBank/DDBJ whole genome shotgun (WGS) entry which is preliminary data.</text>
</comment>
<gene>
    <name evidence="3" type="ORF">LX97_02449</name>
</gene>
<dbReference type="EMBL" id="QKZR01000004">
    <property type="protein sequence ID" value="PZX39083.1"/>
    <property type="molecule type" value="Genomic_DNA"/>
</dbReference>
<name>A0ABX5PW20_9FLAO</name>
<accession>A0ABX5PW20</accession>
<dbReference type="Gene3D" id="3.90.230.10">
    <property type="entry name" value="Creatinase/methionine aminopeptidase superfamily"/>
    <property type="match status" value="1"/>
</dbReference>
<evidence type="ECO:0000259" key="2">
    <source>
        <dbReference type="Pfam" id="PF00557"/>
    </source>
</evidence>
<keyword evidence="1" id="KW-0175">Coiled coil</keyword>
<evidence type="ECO:0000313" key="3">
    <source>
        <dbReference type="EMBL" id="PZX39083.1"/>
    </source>
</evidence>
<sequence>MKNSLVELQKAEEKAAQLFREIENRELISAGKSEKQINTEIFLLADELLGIKKYWHKRIVRAGENTLFPYDENPKDLILKEDDILFIDFGPILEDWEADYGRTYVIGNDPHKEQLASDTEKLWHIANNYYKKDPSITGASLYQYCVELAQEYNWEFGGPIAGHLIGHFPHEKLDGEEKTNYIHPENHVPMNTKDSSGNTRHWILEIHLVDKKKKIGAFFEQLAGY</sequence>
<dbReference type="Proteomes" id="UP000248584">
    <property type="component" value="Unassembled WGS sequence"/>
</dbReference>
<dbReference type="CDD" id="cd01066">
    <property type="entry name" value="APP_MetAP"/>
    <property type="match status" value="1"/>
</dbReference>
<dbReference type="InterPro" id="IPR000994">
    <property type="entry name" value="Pept_M24"/>
</dbReference>
<evidence type="ECO:0000313" key="4">
    <source>
        <dbReference type="Proteomes" id="UP000248584"/>
    </source>
</evidence>
<dbReference type="SUPFAM" id="SSF55920">
    <property type="entry name" value="Creatinase/aminopeptidase"/>
    <property type="match status" value="1"/>
</dbReference>
<keyword evidence="4" id="KW-1185">Reference proteome</keyword>
<feature type="domain" description="Peptidase M24" evidence="2">
    <location>
        <begin position="8"/>
        <end position="172"/>
    </location>
</feature>
<dbReference type="RefSeq" id="WP_015360671.1">
    <property type="nucleotide sequence ID" value="NZ_QKZR01000004.1"/>
</dbReference>
<protein>
    <submittedName>
        <fullName evidence="3">Metallopeptidase family M24</fullName>
    </submittedName>
</protein>
<proteinExistence type="predicted"/>
<evidence type="ECO:0000256" key="1">
    <source>
        <dbReference type="SAM" id="Coils"/>
    </source>
</evidence>
<dbReference type="InterPro" id="IPR036005">
    <property type="entry name" value="Creatinase/aminopeptidase-like"/>
</dbReference>
<feature type="coiled-coil region" evidence="1">
    <location>
        <begin position="1"/>
        <end position="28"/>
    </location>
</feature>
<organism evidence="3 4">
    <name type="scientific">Nonlabens dokdonensis</name>
    <dbReference type="NCBI Taxonomy" id="328515"/>
    <lineage>
        <taxon>Bacteria</taxon>
        <taxon>Pseudomonadati</taxon>
        <taxon>Bacteroidota</taxon>
        <taxon>Flavobacteriia</taxon>
        <taxon>Flavobacteriales</taxon>
        <taxon>Flavobacteriaceae</taxon>
        <taxon>Nonlabens</taxon>
    </lineage>
</organism>
<dbReference type="Pfam" id="PF00557">
    <property type="entry name" value="Peptidase_M24"/>
    <property type="match status" value="1"/>
</dbReference>
<reference evidence="3 4" key="1">
    <citation type="submission" date="2018-06" db="EMBL/GenBank/DDBJ databases">
        <title>Genomic Encyclopedia of Archaeal and Bacterial Type Strains, Phase II (KMG-II): from individual species to whole genera.</title>
        <authorList>
            <person name="Goeker M."/>
        </authorList>
    </citation>
    <scope>NUCLEOTIDE SEQUENCE [LARGE SCALE GENOMIC DNA]</scope>
    <source>
        <strain evidence="3 4">DSM 17205</strain>
    </source>
</reference>